<dbReference type="Pfam" id="PF00528">
    <property type="entry name" value="BPD_transp_1"/>
    <property type="match status" value="1"/>
</dbReference>
<dbReference type="Gene3D" id="1.10.3720.10">
    <property type="entry name" value="MetI-like"/>
    <property type="match status" value="1"/>
</dbReference>
<evidence type="ECO:0000256" key="4">
    <source>
        <dbReference type="ARBA" id="ARBA00023136"/>
    </source>
</evidence>
<evidence type="ECO:0000259" key="6">
    <source>
        <dbReference type="PROSITE" id="PS50928"/>
    </source>
</evidence>
<feature type="transmembrane region" description="Helical" evidence="5">
    <location>
        <begin position="459"/>
        <end position="482"/>
    </location>
</feature>
<feature type="domain" description="ABC transmembrane type-1" evidence="6">
    <location>
        <begin position="453"/>
        <end position="741"/>
    </location>
</feature>
<accession>A0A2K9LP13</accession>
<dbReference type="InterPro" id="IPR036322">
    <property type="entry name" value="WD40_repeat_dom_sf"/>
</dbReference>
<dbReference type="InterPro" id="IPR035906">
    <property type="entry name" value="MetI-like_sf"/>
</dbReference>
<dbReference type="PANTHER" id="PTHR42727">
    <property type="entry name" value="PHOSPHATE TRANSPORT SYSTEM PERMEASE PROTEIN"/>
    <property type="match status" value="1"/>
</dbReference>
<comment type="similarity">
    <text evidence="5">Belongs to the binding-protein-dependent transport system permease family.</text>
</comment>
<dbReference type="GO" id="GO:0005886">
    <property type="term" value="C:plasma membrane"/>
    <property type="evidence" value="ECO:0007669"/>
    <property type="project" value="UniProtKB-SubCell"/>
</dbReference>
<feature type="transmembrane region" description="Helical" evidence="5">
    <location>
        <begin position="521"/>
        <end position="545"/>
    </location>
</feature>
<dbReference type="PANTHER" id="PTHR42727:SF1">
    <property type="entry name" value="PHOSPHATE TRANSPORT SYSTEM PERMEASE"/>
    <property type="match status" value="1"/>
</dbReference>
<keyword evidence="4 5" id="KW-0472">Membrane</keyword>
<evidence type="ECO:0000313" key="7">
    <source>
        <dbReference type="EMBL" id="AUM13205.1"/>
    </source>
</evidence>
<feature type="transmembrane region" description="Helical" evidence="5">
    <location>
        <begin position="494"/>
        <end position="515"/>
    </location>
</feature>
<dbReference type="RefSeq" id="WP_101894584.1">
    <property type="nucleotide sequence ID" value="NZ_CP022684.1"/>
</dbReference>
<dbReference type="EMBL" id="CP022684">
    <property type="protein sequence ID" value="AUM13205.1"/>
    <property type="molecule type" value="Genomic_DNA"/>
</dbReference>
<feature type="transmembrane region" description="Helical" evidence="5">
    <location>
        <begin position="607"/>
        <end position="630"/>
    </location>
</feature>
<keyword evidence="3 5" id="KW-1133">Transmembrane helix</keyword>
<comment type="subcellular location">
    <subcellularLocation>
        <location evidence="1 5">Cell membrane</location>
        <topology evidence="1 5">Multi-pass membrane protein</topology>
    </subcellularLocation>
</comment>
<reference evidence="8" key="1">
    <citation type="submission" date="2017-08" db="EMBL/GenBank/DDBJ databases">
        <title>Direct submision.</title>
        <authorList>
            <person name="Kim S.-J."/>
            <person name="Rhee S.-K."/>
        </authorList>
    </citation>
    <scope>NUCLEOTIDE SEQUENCE [LARGE SCALE GENOMIC DNA]</scope>
    <source>
        <strain evidence="8">GI5</strain>
    </source>
</reference>
<evidence type="ECO:0000256" key="2">
    <source>
        <dbReference type="ARBA" id="ARBA00022692"/>
    </source>
</evidence>
<keyword evidence="5" id="KW-0813">Transport</keyword>
<dbReference type="OrthoDB" id="9785113at2"/>
<proteinExistence type="inferred from homology"/>
<keyword evidence="2 5" id="KW-0812">Transmembrane</keyword>
<feature type="transmembrane region" description="Helical" evidence="5">
    <location>
        <begin position="720"/>
        <end position="741"/>
    </location>
</feature>
<evidence type="ECO:0000313" key="8">
    <source>
        <dbReference type="Proteomes" id="UP000235116"/>
    </source>
</evidence>
<dbReference type="Proteomes" id="UP000235116">
    <property type="component" value="Chromosome"/>
</dbReference>
<feature type="transmembrane region" description="Helical" evidence="5">
    <location>
        <begin position="29"/>
        <end position="54"/>
    </location>
</feature>
<feature type="transmembrane region" description="Helical" evidence="5">
    <location>
        <begin position="557"/>
        <end position="576"/>
    </location>
</feature>
<gene>
    <name evidence="7" type="ORF">Kalk_12555</name>
</gene>
<sequence length="755" mass="83029">MESTSESLFGVSEQRLAKMRRYRKLKDQVAAAGISAGGVGVIFAICLIFFYLLYEVLPLFMPASMEERSTLTAYDLTTPYFTVVEEQGQVALAVDQVRGPVFYNASSGELVSNPALPNSSPITAFSKDAPGTRAYALGFADGSVLIQKPSYRIEYGATMQDKTVHPDIVYPLGEEPITVLDGEAIQHLAYRESGDQLRIVAANAAGDLYMKDFAKTESFLSDEVELQEIDTVRLPAPSGKLANLLLSLDQRWLFLVEAQGKVEVLDLRNPVSEMRVFIADVVDTQTRITVSDFLLGGFSLLIGDDKGRISQWFVTYNDNNQPYLAKVRTMTLEPGVAITALQTEHRRKGFIAGDANGNIGLFNTTAEREVLDETITDRAIDWIAMSPRGDTAIFKARERAPVRFHMDNEHPEVSWSSMWSKIWYERYEEPTYTWQSSSASNDFEPKFSLMPLTFGTMKAAFYAMLVAVPLSICGAIYTAYFMASGLRTKVKPTIELMEAMPTVILGFLAGLWLAPLVEANLAGVTSILVLTPLFCIIAAFLWSRLPRDLSTRVPDGYVPVILIPVVVLAGALSMWMSDPIEAAFFGGSMREWLSNDLGIDFDQRNSLVVGLAMGFAVIPTIFSITEDAIFAVPKGLTQGSLALGATPWQTLVRVVLPTASPGIFSALMIGLGRAVGETMIVLMATGNTPIMDMNIFEGLRTLSANIAVEMPEAEVDSTHFRILFLSGLVLFIFTFLVNTTAEVVRQRLRGKYGSL</sequence>
<dbReference type="CDD" id="cd06261">
    <property type="entry name" value="TM_PBP2"/>
    <property type="match status" value="1"/>
</dbReference>
<dbReference type="SUPFAM" id="SSF161098">
    <property type="entry name" value="MetI-like"/>
    <property type="match status" value="2"/>
</dbReference>
<protein>
    <recommendedName>
        <fullName evidence="6">ABC transmembrane type-1 domain-containing protein</fullName>
    </recommendedName>
</protein>
<dbReference type="InterPro" id="IPR000515">
    <property type="entry name" value="MetI-like"/>
</dbReference>
<evidence type="ECO:0000256" key="3">
    <source>
        <dbReference type="ARBA" id="ARBA00022989"/>
    </source>
</evidence>
<evidence type="ECO:0000256" key="1">
    <source>
        <dbReference type="ARBA" id="ARBA00004651"/>
    </source>
</evidence>
<dbReference type="KEGG" id="kak:Kalk_12555"/>
<organism evidence="7 8">
    <name type="scientific">Ketobacter alkanivorans</name>
    <dbReference type="NCBI Taxonomy" id="1917421"/>
    <lineage>
        <taxon>Bacteria</taxon>
        <taxon>Pseudomonadati</taxon>
        <taxon>Pseudomonadota</taxon>
        <taxon>Gammaproteobacteria</taxon>
        <taxon>Pseudomonadales</taxon>
        <taxon>Ketobacteraceae</taxon>
        <taxon>Ketobacter</taxon>
    </lineage>
</organism>
<evidence type="ECO:0000256" key="5">
    <source>
        <dbReference type="RuleBase" id="RU363032"/>
    </source>
</evidence>
<dbReference type="SUPFAM" id="SSF50978">
    <property type="entry name" value="WD40 repeat-like"/>
    <property type="match status" value="1"/>
</dbReference>
<dbReference type="GO" id="GO:0055085">
    <property type="term" value="P:transmembrane transport"/>
    <property type="evidence" value="ECO:0007669"/>
    <property type="project" value="InterPro"/>
</dbReference>
<dbReference type="PROSITE" id="PS50928">
    <property type="entry name" value="ABC_TM1"/>
    <property type="match status" value="1"/>
</dbReference>
<keyword evidence="8" id="KW-1185">Reference proteome</keyword>
<name>A0A2K9LP13_9GAMM</name>
<dbReference type="AlphaFoldDB" id="A0A2K9LP13"/>